<dbReference type="Pfam" id="PF00089">
    <property type="entry name" value="Trypsin"/>
    <property type="match status" value="1"/>
</dbReference>
<dbReference type="SUPFAM" id="SSF50494">
    <property type="entry name" value="Trypsin-like serine proteases"/>
    <property type="match status" value="1"/>
</dbReference>
<keyword evidence="6" id="KW-1185">Reference proteome</keyword>
<organism evidence="5 6">
    <name type="scientific">Chelonia mydas</name>
    <name type="common">Green sea-turtle</name>
    <name type="synonym">Chelonia agassizi</name>
    <dbReference type="NCBI Taxonomy" id="8469"/>
    <lineage>
        <taxon>Eukaryota</taxon>
        <taxon>Metazoa</taxon>
        <taxon>Chordata</taxon>
        <taxon>Craniata</taxon>
        <taxon>Vertebrata</taxon>
        <taxon>Euteleostomi</taxon>
        <taxon>Archelosauria</taxon>
        <taxon>Testudinata</taxon>
        <taxon>Testudines</taxon>
        <taxon>Cryptodira</taxon>
        <taxon>Durocryptodira</taxon>
        <taxon>Americhelydia</taxon>
        <taxon>Chelonioidea</taxon>
        <taxon>Cheloniidae</taxon>
        <taxon>Chelonia</taxon>
    </lineage>
</organism>
<accession>M7CKE4</accession>
<dbReference type="SMART" id="SM00020">
    <property type="entry name" value="Tryp_SPc"/>
    <property type="match status" value="1"/>
</dbReference>
<dbReference type="InterPro" id="IPR001254">
    <property type="entry name" value="Trypsin_dom"/>
</dbReference>
<feature type="domain" description="Peptidase S1" evidence="4">
    <location>
        <begin position="9"/>
        <end position="151"/>
    </location>
</feature>
<proteinExistence type="inferred from homology"/>
<evidence type="ECO:0000256" key="3">
    <source>
        <dbReference type="SAM" id="MobiDB-lite"/>
    </source>
</evidence>
<dbReference type="PANTHER" id="PTHR24253">
    <property type="entry name" value="TRANSMEMBRANE PROTEASE SERINE"/>
    <property type="match status" value="1"/>
</dbReference>
<dbReference type="Gene3D" id="2.40.10.10">
    <property type="entry name" value="Trypsin-like serine proteases"/>
    <property type="match status" value="1"/>
</dbReference>
<protein>
    <submittedName>
        <fullName evidence="5">Prostasin</fullName>
    </submittedName>
</protein>
<dbReference type="InterPro" id="IPR043504">
    <property type="entry name" value="Peptidase_S1_PA_chymotrypsin"/>
</dbReference>
<dbReference type="GO" id="GO:0006508">
    <property type="term" value="P:proteolysis"/>
    <property type="evidence" value="ECO:0007669"/>
    <property type="project" value="InterPro"/>
</dbReference>
<comment type="similarity">
    <text evidence="2">Belongs to the peptidase S1 family. CLIP subfamily.</text>
</comment>
<dbReference type="AlphaFoldDB" id="M7CKE4"/>
<name>M7CKE4_CHEMY</name>
<feature type="region of interest" description="Disordered" evidence="3">
    <location>
        <begin position="24"/>
        <end position="46"/>
    </location>
</feature>
<dbReference type="PANTHER" id="PTHR24253:SF153">
    <property type="entry name" value="SERINE PROTEASE HEPSIN"/>
    <property type="match status" value="1"/>
</dbReference>
<evidence type="ECO:0000313" key="5">
    <source>
        <dbReference type="EMBL" id="EMP41547.1"/>
    </source>
</evidence>
<evidence type="ECO:0000256" key="1">
    <source>
        <dbReference type="ARBA" id="ARBA00023157"/>
    </source>
</evidence>
<dbReference type="FunFam" id="2.40.10.10:FF:000002">
    <property type="entry name" value="Transmembrane protease serine"/>
    <property type="match status" value="1"/>
</dbReference>
<dbReference type="EMBL" id="KB488739">
    <property type="protein sequence ID" value="EMP41547.1"/>
    <property type="molecule type" value="Genomic_DNA"/>
</dbReference>
<dbReference type="Proteomes" id="UP000031443">
    <property type="component" value="Unassembled WGS sequence"/>
</dbReference>
<keyword evidence="1" id="KW-1015">Disulfide bond</keyword>
<dbReference type="InterPro" id="IPR033116">
    <property type="entry name" value="TRYPSIN_SER"/>
</dbReference>
<evidence type="ECO:0000259" key="4">
    <source>
        <dbReference type="PROSITE" id="PS50240"/>
    </source>
</evidence>
<evidence type="ECO:0000313" key="6">
    <source>
        <dbReference type="Proteomes" id="UP000031443"/>
    </source>
</evidence>
<dbReference type="PROSITE" id="PS50240">
    <property type="entry name" value="TRYPSIN_DOM"/>
    <property type="match status" value="1"/>
</dbReference>
<evidence type="ECO:0000256" key="2">
    <source>
        <dbReference type="ARBA" id="ARBA00024195"/>
    </source>
</evidence>
<dbReference type="STRING" id="8469.M7CKE4"/>
<dbReference type="InterPro" id="IPR009003">
    <property type="entry name" value="Peptidase_S1_PA"/>
</dbReference>
<reference evidence="6" key="1">
    <citation type="journal article" date="2013" name="Nat. Genet.">
        <title>The draft genomes of soft-shell turtle and green sea turtle yield insights into the development and evolution of the turtle-specific body plan.</title>
        <authorList>
            <person name="Wang Z."/>
            <person name="Pascual-Anaya J."/>
            <person name="Zadissa A."/>
            <person name="Li W."/>
            <person name="Niimura Y."/>
            <person name="Huang Z."/>
            <person name="Li C."/>
            <person name="White S."/>
            <person name="Xiong Z."/>
            <person name="Fang D."/>
            <person name="Wang B."/>
            <person name="Ming Y."/>
            <person name="Chen Y."/>
            <person name="Zheng Y."/>
            <person name="Kuraku S."/>
            <person name="Pignatelli M."/>
            <person name="Herrero J."/>
            <person name="Beal K."/>
            <person name="Nozawa M."/>
            <person name="Li Q."/>
            <person name="Wang J."/>
            <person name="Zhang H."/>
            <person name="Yu L."/>
            <person name="Shigenobu S."/>
            <person name="Wang J."/>
            <person name="Liu J."/>
            <person name="Flicek P."/>
            <person name="Searle S."/>
            <person name="Wang J."/>
            <person name="Kuratani S."/>
            <person name="Yin Y."/>
            <person name="Aken B."/>
            <person name="Zhang G."/>
            <person name="Irie N."/>
        </authorList>
    </citation>
    <scope>NUCLEOTIDE SEQUENCE [LARGE SCALE GENOMIC DNA]</scope>
</reference>
<gene>
    <name evidence="5" type="ORF">UY3_01204</name>
</gene>
<dbReference type="GO" id="GO:0004252">
    <property type="term" value="F:serine-type endopeptidase activity"/>
    <property type="evidence" value="ECO:0007669"/>
    <property type="project" value="InterPro"/>
</dbReference>
<sequence length="187" mass="19960">MWAAEIKSGYDDFEIYSLEHLCSQDTRPPPTPSLATTHAGSPAAGQQPLQALPEVQIQLVGTAACNTLYNIDPDPNIGRDPVKPDLICAGYAKGQRDSCQGDSGGPLACYCNGTWFLMGIVSCGDGCGQPNHPSVYVQIVAYGEWIWGHMVSGGQATTVENSTPGINDARPSFSTYMLLFTTLLMSL</sequence>
<dbReference type="PROSITE" id="PS00135">
    <property type="entry name" value="TRYPSIN_SER"/>
    <property type="match status" value="1"/>
</dbReference>